<dbReference type="EMBL" id="FNAV01000007">
    <property type="protein sequence ID" value="SDE75200.1"/>
    <property type="molecule type" value="Genomic_DNA"/>
</dbReference>
<dbReference type="AlphaFoldDB" id="A0A1G7FGZ2"/>
<evidence type="ECO:0008006" key="4">
    <source>
        <dbReference type="Google" id="ProtNLM"/>
    </source>
</evidence>
<evidence type="ECO:0000313" key="2">
    <source>
        <dbReference type="EMBL" id="SDE75200.1"/>
    </source>
</evidence>
<dbReference type="Proteomes" id="UP000198994">
    <property type="component" value="Unassembled WGS sequence"/>
</dbReference>
<accession>A0A1G7FGZ2</accession>
<name>A0A1G7FGZ2_9RHOB</name>
<proteinExistence type="predicted"/>
<evidence type="ECO:0000313" key="3">
    <source>
        <dbReference type="Proteomes" id="UP000198994"/>
    </source>
</evidence>
<gene>
    <name evidence="2" type="ORF">SAMN04488105_10769</name>
</gene>
<reference evidence="3" key="1">
    <citation type="submission" date="2016-10" db="EMBL/GenBank/DDBJ databases">
        <authorList>
            <person name="Varghese N."/>
            <person name="Submissions S."/>
        </authorList>
    </citation>
    <scope>NUCLEOTIDE SEQUENCE [LARGE SCALE GENOMIC DNA]</scope>
    <source>
        <strain evidence="3">DSM 10146</strain>
    </source>
</reference>
<evidence type="ECO:0000256" key="1">
    <source>
        <dbReference type="SAM" id="MobiDB-lite"/>
    </source>
</evidence>
<sequence>MDETRTVGVDLAKQVFLSLGATSDGRAGFRKKLSGSQSAKVRSALPPCIVAVEACAAAHYSDRELARLGDDIRLIPPVCFRPFVRRRNSTSDLPPDGHGGSPRQRRRNDTRSSDTNDRSG</sequence>
<keyword evidence="3" id="KW-1185">Reference proteome</keyword>
<organism evidence="2 3">
    <name type="scientific">Salipiger thiooxidans</name>
    <dbReference type="NCBI Taxonomy" id="282683"/>
    <lineage>
        <taxon>Bacteria</taxon>
        <taxon>Pseudomonadati</taxon>
        <taxon>Pseudomonadota</taxon>
        <taxon>Alphaproteobacteria</taxon>
        <taxon>Rhodobacterales</taxon>
        <taxon>Roseobacteraceae</taxon>
        <taxon>Salipiger</taxon>
    </lineage>
</organism>
<dbReference type="STRING" id="282683.SAMN04488105_10769"/>
<feature type="compositionally biased region" description="Basic and acidic residues" evidence="1">
    <location>
        <begin position="107"/>
        <end position="120"/>
    </location>
</feature>
<protein>
    <recommendedName>
        <fullName evidence="4">Transposase</fullName>
    </recommendedName>
</protein>
<feature type="region of interest" description="Disordered" evidence="1">
    <location>
        <begin position="85"/>
        <end position="120"/>
    </location>
</feature>